<evidence type="ECO:0000256" key="1">
    <source>
        <dbReference type="SAM" id="MobiDB-lite"/>
    </source>
</evidence>
<feature type="transmembrane region" description="Helical" evidence="2">
    <location>
        <begin position="126"/>
        <end position="147"/>
    </location>
</feature>
<keyword evidence="2" id="KW-1133">Transmembrane helix</keyword>
<comment type="caution">
    <text evidence="3">The sequence shown here is derived from an EMBL/GenBank/DDBJ whole genome shotgun (WGS) entry which is preliminary data.</text>
</comment>
<organism evidence="3 4">
    <name type="scientific">Actinomyces naeslundii</name>
    <dbReference type="NCBI Taxonomy" id="1655"/>
    <lineage>
        <taxon>Bacteria</taxon>
        <taxon>Bacillati</taxon>
        <taxon>Actinomycetota</taxon>
        <taxon>Actinomycetes</taxon>
        <taxon>Actinomycetales</taxon>
        <taxon>Actinomycetaceae</taxon>
        <taxon>Actinomyces</taxon>
    </lineage>
</organism>
<evidence type="ECO:0000313" key="3">
    <source>
        <dbReference type="EMBL" id="OLO80491.1"/>
    </source>
</evidence>
<reference evidence="3 4" key="1">
    <citation type="submission" date="2016-12" db="EMBL/GenBank/DDBJ databases">
        <title>Genomic comparison of strains in the 'Actinomyces naeslundii' group.</title>
        <authorList>
            <person name="Mughal S.R."/>
            <person name="Do T."/>
            <person name="Gilbert S.C."/>
            <person name="Witherden E.A."/>
            <person name="Didelot X."/>
            <person name="Beighton D."/>
        </authorList>
    </citation>
    <scope>NUCLEOTIDE SEQUENCE [LARGE SCALE GENOMIC DNA]</scope>
    <source>
        <strain evidence="3 4">WE6B-3</strain>
    </source>
</reference>
<evidence type="ECO:0000256" key="2">
    <source>
        <dbReference type="SAM" id="Phobius"/>
    </source>
</evidence>
<keyword evidence="2" id="KW-0472">Membrane</keyword>
<dbReference type="EMBL" id="MSKX01000044">
    <property type="protein sequence ID" value="OLO80491.1"/>
    <property type="molecule type" value="Genomic_DNA"/>
</dbReference>
<keyword evidence="4" id="KW-1185">Reference proteome</keyword>
<feature type="region of interest" description="Disordered" evidence="1">
    <location>
        <begin position="31"/>
        <end position="53"/>
    </location>
</feature>
<dbReference type="RefSeq" id="WP_075409084.1">
    <property type="nucleotide sequence ID" value="NZ_JAPWCK010000015.1"/>
</dbReference>
<name>A0ABX3EWH5_ACTNA</name>
<feature type="transmembrane region" description="Helical" evidence="2">
    <location>
        <begin position="66"/>
        <end position="85"/>
    </location>
</feature>
<proteinExistence type="predicted"/>
<feature type="transmembrane region" description="Helical" evidence="2">
    <location>
        <begin position="91"/>
        <end position="114"/>
    </location>
</feature>
<accession>A0ABX3EWH5</accession>
<gene>
    <name evidence="3" type="ORF">BKH13_13310</name>
</gene>
<evidence type="ECO:0000313" key="4">
    <source>
        <dbReference type="Proteomes" id="UP000186781"/>
    </source>
</evidence>
<sequence length="149" mass="15229">MKSASGIDYVDISSGKHADGIVDGTALQTSSVTADPDLPESPGTTEPAASRADADTPVLISADVQAVMLGLWASGLRCVIVYALAPAIGPLGPLAVGTALVIQVAGTAVSLNGARSLWRRRYRGRHVYVLISILTCLCTLAALLAPAGF</sequence>
<keyword evidence="2" id="KW-0812">Transmembrane</keyword>
<dbReference type="Proteomes" id="UP000186781">
    <property type="component" value="Unassembled WGS sequence"/>
</dbReference>
<protein>
    <submittedName>
        <fullName evidence="3">Uncharacterized protein</fullName>
    </submittedName>
</protein>